<feature type="signal peptide" evidence="2">
    <location>
        <begin position="1"/>
        <end position="25"/>
    </location>
</feature>
<keyword evidence="1" id="KW-0472">Membrane</keyword>
<evidence type="ECO:0000313" key="3">
    <source>
        <dbReference type="EMBL" id="CAG7597852.1"/>
    </source>
</evidence>
<dbReference type="AlphaFoldDB" id="A0A8S4BX09"/>
<accession>A0A8S4BX09</accession>
<evidence type="ECO:0000256" key="1">
    <source>
        <dbReference type="SAM" id="Phobius"/>
    </source>
</evidence>
<proteinExistence type="predicted"/>
<feature type="transmembrane region" description="Helical" evidence="1">
    <location>
        <begin position="339"/>
        <end position="358"/>
    </location>
</feature>
<keyword evidence="2" id="KW-0732">Signal</keyword>
<dbReference type="Proteomes" id="UP000837675">
    <property type="component" value="Unassembled WGS sequence"/>
</dbReference>
<feature type="transmembrane region" description="Helical" evidence="1">
    <location>
        <begin position="287"/>
        <end position="319"/>
    </location>
</feature>
<name>A0A8S4BX09_9ACAR</name>
<keyword evidence="1" id="KW-1133">Transmembrane helix</keyword>
<organism evidence="3 4">
    <name type="scientific">Hyalomma marginatum</name>
    <dbReference type="NCBI Taxonomy" id="34627"/>
    <lineage>
        <taxon>Eukaryota</taxon>
        <taxon>Metazoa</taxon>
        <taxon>Ecdysozoa</taxon>
        <taxon>Arthropoda</taxon>
        <taxon>Chelicerata</taxon>
        <taxon>Arachnida</taxon>
        <taxon>Acari</taxon>
        <taxon>Parasitiformes</taxon>
        <taxon>Ixodida</taxon>
        <taxon>Ixodoidea</taxon>
        <taxon>Ixodidae</taxon>
        <taxon>Hyalomminae</taxon>
        <taxon>Hyalomma</taxon>
    </lineage>
</organism>
<feature type="transmembrane region" description="Helical" evidence="1">
    <location>
        <begin position="180"/>
        <end position="200"/>
    </location>
</feature>
<feature type="chain" id="PRO_5035781992" evidence="2">
    <location>
        <begin position="26"/>
        <end position="480"/>
    </location>
</feature>
<keyword evidence="4" id="KW-1185">Reference proteome</keyword>
<reference evidence="3" key="1">
    <citation type="submission" date="2021-06" db="EMBL/GenBank/DDBJ databases">
        <authorList>
            <person name="Nardi T."/>
            <person name="Nardi T."/>
        </authorList>
    </citation>
    <scope>NUCLEOTIDE SEQUENCE</scope>
</reference>
<sequence>MNKTNINYRNNLLLFFIAFFLFTLSSPPLFLDPDVAWHIAAGDYITKSKSIPFYDPWSYVGLEQQWYNISWLWDILCSFLNQLVGFHGLSIVLTVFLSLICTYCYQSLVSRKYPISHDAIMISLALTSLLFIEIGCLRPQLISCIMITFFMNKLYNFYYLNDEKALNKLPFATLIWTNSHGGFLILYALLGVFMAIAVYEKNKVAIKKIIKISITCSLTTLINPTSYKIYIGSLRTLNSVVIDYINEWRPFFFGQSYSFSMLFLVLIMAGCAFHTHYTELRIKNSDWLIGLAFLIASLLSVRNFSNLAISGMPFIAGIVDRSLPTSKFTVKLKNAHKTLISILLIIVSVSIHAFLVITKDDKKIGLNRVPVELIQYTANNYPGSKIINNYNLGGYIILFGNGKIKHFIDGRAGTAFNERILNEFIDIINRKISVLETAVKHNVDGVIIHKMVFKQESEIQKKNWNIVYNSKKYYLLIKNK</sequence>
<evidence type="ECO:0000256" key="2">
    <source>
        <dbReference type="SAM" id="SignalP"/>
    </source>
</evidence>
<feature type="transmembrane region" description="Helical" evidence="1">
    <location>
        <begin position="212"/>
        <end position="231"/>
    </location>
</feature>
<keyword evidence="1" id="KW-0812">Transmembrane</keyword>
<dbReference type="EMBL" id="CAJVAF010000327">
    <property type="protein sequence ID" value="CAG7597852.1"/>
    <property type="molecule type" value="Genomic_DNA"/>
</dbReference>
<evidence type="ECO:0000313" key="4">
    <source>
        <dbReference type="Proteomes" id="UP000837675"/>
    </source>
</evidence>
<feature type="transmembrane region" description="Helical" evidence="1">
    <location>
        <begin position="251"/>
        <end position="275"/>
    </location>
</feature>
<protein>
    <submittedName>
        <fullName evidence="3">Uncharacterized protein</fullName>
    </submittedName>
</protein>
<feature type="transmembrane region" description="Helical" evidence="1">
    <location>
        <begin position="91"/>
        <end position="109"/>
    </location>
</feature>
<gene>
    <name evidence="3" type="ORF">MHYMCMPASI_00970</name>
</gene>
<comment type="caution">
    <text evidence="3">The sequence shown here is derived from an EMBL/GenBank/DDBJ whole genome shotgun (WGS) entry which is preliminary data.</text>
</comment>